<feature type="transmembrane region" description="Helical" evidence="1">
    <location>
        <begin position="49"/>
        <end position="70"/>
    </location>
</feature>
<keyword evidence="1" id="KW-0472">Membrane</keyword>
<keyword evidence="3" id="KW-1185">Reference proteome</keyword>
<dbReference type="AlphaFoldDB" id="A0A2Z6IF44"/>
<feature type="transmembrane region" description="Helical" evidence="1">
    <location>
        <begin position="26"/>
        <end position="43"/>
    </location>
</feature>
<dbReference type="EMBL" id="AP018795">
    <property type="protein sequence ID" value="BBF64250.1"/>
    <property type="molecule type" value="Genomic_DNA"/>
</dbReference>
<accession>A0A2Z6IF44</accession>
<evidence type="ECO:0000313" key="3">
    <source>
        <dbReference type="Proteomes" id="UP000280188"/>
    </source>
</evidence>
<dbReference type="KEGG" id="afj:AFERRID_04680"/>
<protein>
    <submittedName>
        <fullName evidence="2">Uncharacterized protein</fullName>
    </submittedName>
</protein>
<organism evidence="2 3">
    <name type="scientific">Acidithiobacillus ferridurans</name>
    <dbReference type="NCBI Taxonomy" id="1232575"/>
    <lineage>
        <taxon>Bacteria</taxon>
        <taxon>Pseudomonadati</taxon>
        <taxon>Pseudomonadota</taxon>
        <taxon>Acidithiobacillia</taxon>
        <taxon>Acidithiobacillales</taxon>
        <taxon>Acidithiobacillaceae</taxon>
        <taxon>Acidithiobacillus</taxon>
    </lineage>
</organism>
<evidence type="ECO:0000256" key="1">
    <source>
        <dbReference type="SAM" id="Phobius"/>
    </source>
</evidence>
<dbReference type="Proteomes" id="UP000280188">
    <property type="component" value="Chromosome"/>
</dbReference>
<evidence type="ECO:0000313" key="2">
    <source>
        <dbReference type="EMBL" id="BBF64250.1"/>
    </source>
</evidence>
<keyword evidence="1" id="KW-0812">Transmembrane</keyword>
<gene>
    <name evidence="2" type="ORF">AFERRID_04680</name>
</gene>
<reference evidence="2 3" key="1">
    <citation type="journal article" date="2018" name="Microbiol. Resour. Announc.">
        <title>Complete Genome Sequence of Acidithiobacillus ferridurans JCM 18981.</title>
        <authorList>
            <person name="Miyauchi T."/>
            <person name="Kouzuma A."/>
            <person name="Abe T."/>
            <person name="Watanabe K."/>
        </authorList>
    </citation>
    <scope>NUCLEOTIDE SEQUENCE [LARGE SCALE GENOMIC DNA]</scope>
    <source>
        <strain evidence="3">ATCC 33020 / DSM 29468 / JCM 18981 / 11Fe</strain>
    </source>
</reference>
<sequence length="88" mass="10107">MPFITTGVHFRGNYGTLKIEKNIERLYITIIILIITLKIINVLPIDWGAILLISIVAVFYIVGFIQYLIIKLITDFIDRKMAKKIGDL</sequence>
<name>A0A2Z6IF44_ACIFI</name>
<proteinExistence type="predicted"/>
<keyword evidence="1" id="KW-1133">Transmembrane helix</keyword>